<dbReference type="EMBL" id="JAVREP010000011">
    <property type="protein sequence ID" value="MDT0330175.1"/>
    <property type="molecule type" value="Genomic_DNA"/>
</dbReference>
<protein>
    <submittedName>
        <fullName evidence="1">Uncharacterized protein</fullName>
    </submittedName>
</protein>
<name>A0ABU2MC83_9ACTN</name>
<sequence>MAPSIAAPTGRRESLNALPAGRAPLYGEAMFGFFGVTDRAPARSARAHVLEFRPRRSGPGR</sequence>
<dbReference type="RefSeq" id="WP_311512755.1">
    <property type="nucleotide sequence ID" value="NZ_JAVREP010000011.1"/>
</dbReference>
<reference evidence="2" key="1">
    <citation type="submission" date="2023-07" db="EMBL/GenBank/DDBJ databases">
        <title>30 novel species of actinomycetes from the DSMZ collection.</title>
        <authorList>
            <person name="Nouioui I."/>
        </authorList>
    </citation>
    <scope>NUCLEOTIDE SEQUENCE [LARGE SCALE GENOMIC DNA]</scope>
    <source>
        <strain evidence="2">DSM 44743</strain>
    </source>
</reference>
<comment type="caution">
    <text evidence="1">The sequence shown here is derived from an EMBL/GenBank/DDBJ whole genome shotgun (WGS) entry which is preliminary data.</text>
</comment>
<keyword evidence="2" id="KW-1185">Reference proteome</keyword>
<proteinExistence type="predicted"/>
<accession>A0ABU2MC83</accession>
<organism evidence="1 2">
    <name type="scientific">Nocardiopsis lambiniae</name>
    <dbReference type="NCBI Taxonomy" id="3075539"/>
    <lineage>
        <taxon>Bacteria</taxon>
        <taxon>Bacillati</taxon>
        <taxon>Actinomycetota</taxon>
        <taxon>Actinomycetes</taxon>
        <taxon>Streptosporangiales</taxon>
        <taxon>Nocardiopsidaceae</taxon>
        <taxon>Nocardiopsis</taxon>
    </lineage>
</organism>
<dbReference type="Proteomes" id="UP001183390">
    <property type="component" value="Unassembled WGS sequence"/>
</dbReference>
<gene>
    <name evidence="1" type="ORF">RM479_17315</name>
</gene>
<evidence type="ECO:0000313" key="1">
    <source>
        <dbReference type="EMBL" id="MDT0330175.1"/>
    </source>
</evidence>
<evidence type="ECO:0000313" key="2">
    <source>
        <dbReference type="Proteomes" id="UP001183390"/>
    </source>
</evidence>